<dbReference type="PANTHER" id="PTHR37042">
    <property type="entry name" value="OUTER MEMBRANE PROTEIN RV1973"/>
    <property type="match status" value="1"/>
</dbReference>
<dbReference type="Proteomes" id="UP000242444">
    <property type="component" value="Unassembled WGS sequence"/>
</dbReference>
<evidence type="ECO:0008006" key="7">
    <source>
        <dbReference type="Google" id="ProtNLM"/>
    </source>
</evidence>
<keyword evidence="4" id="KW-1133">Transmembrane helix</keyword>
<comment type="subcellular location">
    <subcellularLocation>
        <location evidence="1">Membrane</location>
    </subcellularLocation>
</comment>
<accession>A0A263DBA8</accession>
<keyword evidence="4" id="KW-0812">Transmembrane</keyword>
<feature type="compositionally biased region" description="Low complexity" evidence="3">
    <location>
        <begin position="70"/>
        <end position="79"/>
    </location>
</feature>
<feature type="compositionally biased region" description="Pro residues" evidence="3">
    <location>
        <begin position="257"/>
        <end position="267"/>
    </location>
</feature>
<dbReference type="AlphaFoldDB" id="A0A263DBA8"/>
<name>A0A263DBA8_9PSEU</name>
<keyword evidence="6" id="KW-1185">Reference proteome</keyword>
<evidence type="ECO:0000313" key="5">
    <source>
        <dbReference type="EMBL" id="OZM75268.1"/>
    </source>
</evidence>
<comment type="caution">
    <text evidence="5">The sequence shown here is derived from an EMBL/GenBank/DDBJ whole genome shotgun (WGS) entry which is preliminary data.</text>
</comment>
<evidence type="ECO:0000256" key="4">
    <source>
        <dbReference type="SAM" id="Phobius"/>
    </source>
</evidence>
<proteinExistence type="predicted"/>
<protein>
    <recommendedName>
        <fullName evidence="7">Mce-associated membrane protein</fullName>
    </recommendedName>
</protein>
<feature type="region of interest" description="Disordered" evidence="3">
    <location>
        <begin position="1"/>
        <end position="81"/>
    </location>
</feature>
<feature type="region of interest" description="Disordered" evidence="3">
    <location>
        <begin position="245"/>
        <end position="279"/>
    </location>
</feature>
<feature type="compositionally biased region" description="Basic and acidic residues" evidence="3">
    <location>
        <begin position="19"/>
        <end position="29"/>
    </location>
</feature>
<dbReference type="OrthoDB" id="5192320at2"/>
<reference evidence="5 6" key="1">
    <citation type="submission" date="2017-07" db="EMBL/GenBank/DDBJ databases">
        <title>Amycolatopsis antarcticus sp. nov., isolated from the surface of an Antarcticus brown macroalga.</title>
        <authorList>
            <person name="Wang J."/>
            <person name="Leiva S."/>
            <person name="Huang J."/>
            <person name="Huang Y."/>
        </authorList>
    </citation>
    <scope>NUCLEOTIDE SEQUENCE [LARGE SCALE GENOMIC DNA]</scope>
    <source>
        <strain evidence="5 6">AU-G6</strain>
    </source>
</reference>
<dbReference type="PANTHER" id="PTHR37042:SF4">
    <property type="entry name" value="OUTER MEMBRANE PROTEIN RV1973"/>
    <property type="match status" value="1"/>
</dbReference>
<organism evidence="5 6">
    <name type="scientific">Amycolatopsis antarctica</name>
    <dbReference type="NCBI Taxonomy" id="1854586"/>
    <lineage>
        <taxon>Bacteria</taxon>
        <taxon>Bacillati</taxon>
        <taxon>Actinomycetota</taxon>
        <taxon>Actinomycetes</taxon>
        <taxon>Pseudonocardiales</taxon>
        <taxon>Pseudonocardiaceae</taxon>
        <taxon>Amycolatopsis</taxon>
    </lineage>
</organism>
<dbReference type="SUPFAM" id="SSF54427">
    <property type="entry name" value="NTF2-like"/>
    <property type="match status" value="1"/>
</dbReference>
<evidence type="ECO:0000313" key="6">
    <source>
        <dbReference type="Proteomes" id="UP000242444"/>
    </source>
</evidence>
<dbReference type="InParanoid" id="A0A263DBA8"/>
<evidence type="ECO:0000256" key="3">
    <source>
        <dbReference type="SAM" id="MobiDB-lite"/>
    </source>
</evidence>
<evidence type="ECO:0000256" key="2">
    <source>
        <dbReference type="ARBA" id="ARBA00023136"/>
    </source>
</evidence>
<gene>
    <name evidence="5" type="ORF">CFN78_01155</name>
</gene>
<evidence type="ECO:0000256" key="1">
    <source>
        <dbReference type="ARBA" id="ARBA00004370"/>
    </source>
</evidence>
<feature type="compositionally biased region" description="Acidic residues" evidence="3">
    <location>
        <begin position="1"/>
        <end position="11"/>
    </location>
</feature>
<dbReference type="GO" id="GO:0016020">
    <property type="term" value="C:membrane"/>
    <property type="evidence" value="ECO:0007669"/>
    <property type="project" value="UniProtKB-SubCell"/>
</dbReference>
<sequence length="279" mass="29400">MPADVPVDETETLPGKETTPSEKDTKDTEGAGGAAVVTPRPSPRRKTRDHGAPRPESQEDTVSSAPEPGPGARASSRAAAPRRSRTTLAAVLVVVALLFAGLAVFFKIMGDDEAAASNNTALIDVSRTSQVKGEVTAGVEALFSYDFNDIAKTEQASGDLLVNDEARNQYNSLFAEVKRLAPEQKMVVTFKVTRTAVVLLDDDRAKVLVFGDQTATRTDQNQTSAGGSQFSVDTELRDGKWKIAGLDFYSDGQQPEGQPPAPLPGTPPEGGAPAPVPPG</sequence>
<dbReference type="InterPro" id="IPR032710">
    <property type="entry name" value="NTF2-like_dom_sf"/>
</dbReference>
<dbReference type="EMBL" id="NKYE01000001">
    <property type="protein sequence ID" value="OZM75268.1"/>
    <property type="molecule type" value="Genomic_DNA"/>
</dbReference>
<keyword evidence="2 4" id="KW-0472">Membrane</keyword>
<feature type="transmembrane region" description="Helical" evidence="4">
    <location>
        <begin position="87"/>
        <end position="109"/>
    </location>
</feature>